<evidence type="ECO:0000259" key="6">
    <source>
        <dbReference type="Pfam" id="PF07980"/>
    </source>
</evidence>
<name>A0A7W8YXD4_9SPHI</name>
<organism evidence="7 8">
    <name type="scientific">Pedobacter cryoconitis</name>
    <dbReference type="NCBI Taxonomy" id="188932"/>
    <lineage>
        <taxon>Bacteria</taxon>
        <taxon>Pseudomonadati</taxon>
        <taxon>Bacteroidota</taxon>
        <taxon>Sphingobacteriia</taxon>
        <taxon>Sphingobacteriales</taxon>
        <taxon>Sphingobacteriaceae</taxon>
        <taxon>Pedobacter</taxon>
    </lineage>
</organism>
<dbReference type="GO" id="GO:0009279">
    <property type="term" value="C:cell outer membrane"/>
    <property type="evidence" value="ECO:0007669"/>
    <property type="project" value="UniProtKB-SubCell"/>
</dbReference>
<feature type="domain" description="RagB/SusD" evidence="6">
    <location>
        <begin position="271"/>
        <end position="586"/>
    </location>
</feature>
<comment type="subcellular location">
    <subcellularLocation>
        <location evidence="1">Cell outer membrane</location>
    </subcellularLocation>
</comment>
<keyword evidence="3" id="KW-0732">Signal</keyword>
<dbReference type="Proteomes" id="UP000537718">
    <property type="component" value="Unassembled WGS sequence"/>
</dbReference>
<sequence length="586" mass="65606">MKRIIYLALAAITLITACKKSLDLEPLSQISPNNSFNSENELKLYVTSFYDNMLPNADNEDKAFTSLYTENSDNIVLNGLDKKITGNRLVPVAGGGWNWTNLRNVNYFLQNYQRGGVSPAIAIKYAAVAKFFRAYFYANMVAAYGDVPWYSKPIETNDNEALTKARDPRTLVMDSVLNDIDFAIANLPAGQPASEVTKWTALALKSRLCLFEGTFRKYHTEFSLPDANRFLQASADAAEQLIDKGPYNVYTSSPDKAYADLFHALVVNPTEVILARQYSTSLQINHNVNYYTVSPSFGKPGLEKKLVNSYLMKDGSRFTDKPGYNTYGFFDETKDRDPRLAQTIRTPGYKRVDGTTVLAPSYSGTVTGYQLTKFVTSAVNDANSKSPNPLPIFRYAEVLLNFAEAKAELGTLTQGDLDKSVKKLRDRVNMPGINLMLSNSNPDPYLAAQYTHVSSANKGVILELRRERRIELVMEGFRWNDLIRWKEGHLLTEQFKGAYFPGTGNYDLDGDGKTDLVIYTGNQPVVPDAQFLKLDVDISLENGSAGGNIVVNPNTPKTFREERDYLFPLPSQDLLLNPNLKQNPNW</sequence>
<comment type="caution">
    <text evidence="7">The sequence shown here is derived from an EMBL/GenBank/DDBJ whole genome shotgun (WGS) entry which is preliminary data.</text>
</comment>
<dbReference type="Pfam" id="PF07980">
    <property type="entry name" value="SusD_RagB"/>
    <property type="match status" value="1"/>
</dbReference>
<dbReference type="EMBL" id="JACHCF010000013">
    <property type="protein sequence ID" value="MBB5623568.1"/>
    <property type="molecule type" value="Genomic_DNA"/>
</dbReference>
<reference evidence="7 8" key="1">
    <citation type="submission" date="2020-08" db="EMBL/GenBank/DDBJ databases">
        <title>Genomic Encyclopedia of Type Strains, Phase IV (KMG-V): Genome sequencing to study the core and pangenomes of soil and plant-associated prokaryotes.</title>
        <authorList>
            <person name="Whitman W."/>
        </authorList>
    </citation>
    <scope>NUCLEOTIDE SEQUENCE [LARGE SCALE GENOMIC DNA]</scope>
    <source>
        <strain evidence="7 8">MP7CTX6</strain>
    </source>
</reference>
<evidence type="ECO:0000256" key="1">
    <source>
        <dbReference type="ARBA" id="ARBA00004442"/>
    </source>
</evidence>
<comment type="similarity">
    <text evidence="2">Belongs to the SusD family.</text>
</comment>
<dbReference type="Pfam" id="PF12771">
    <property type="entry name" value="SusD-like_2"/>
    <property type="match status" value="1"/>
</dbReference>
<dbReference type="InterPro" id="IPR041662">
    <property type="entry name" value="SusD-like_2"/>
</dbReference>
<evidence type="ECO:0000256" key="5">
    <source>
        <dbReference type="ARBA" id="ARBA00023237"/>
    </source>
</evidence>
<dbReference type="RefSeq" id="WP_183869658.1">
    <property type="nucleotide sequence ID" value="NZ_JACHCF010000013.1"/>
</dbReference>
<accession>A0A7W8YXD4</accession>
<dbReference type="SUPFAM" id="SSF48452">
    <property type="entry name" value="TPR-like"/>
    <property type="match status" value="1"/>
</dbReference>
<keyword evidence="5" id="KW-0998">Cell outer membrane</keyword>
<dbReference type="InterPro" id="IPR012944">
    <property type="entry name" value="SusD_RagB_dom"/>
</dbReference>
<protein>
    <recommendedName>
        <fullName evidence="6">RagB/SusD domain-containing protein</fullName>
    </recommendedName>
</protein>
<keyword evidence="4" id="KW-0472">Membrane</keyword>
<evidence type="ECO:0000256" key="4">
    <source>
        <dbReference type="ARBA" id="ARBA00023136"/>
    </source>
</evidence>
<gene>
    <name evidence="7" type="ORF">HDE69_004654</name>
</gene>
<evidence type="ECO:0000313" key="7">
    <source>
        <dbReference type="EMBL" id="MBB5623568.1"/>
    </source>
</evidence>
<dbReference type="AlphaFoldDB" id="A0A7W8YXD4"/>
<dbReference type="Gene3D" id="1.25.40.390">
    <property type="match status" value="1"/>
</dbReference>
<dbReference type="PROSITE" id="PS51257">
    <property type="entry name" value="PROKAR_LIPOPROTEIN"/>
    <property type="match status" value="1"/>
</dbReference>
<proteinExistence type="inferred from homology"/>
<evidence type="ECO:0000256" key="3">
    <source>
        <dbReference type="ARBA" id="ARBA00022729"/>
    </source>
</evidence>
<dbReference type="InterPro" id="IPR011990">
    <property type="entry name" value="TPR-like_helical_dom_sf"/>
</dbReference>
<evidence type="ECO:0000256" key="2">
    <source>
        <dbReference type="ARBA" id="ARBA00006275"/>
    </source>
</evidence>
<evidence type="ECO:0000313" key="8">
    <source>
        <dbReference type="Proteomes" id="UP000537718"/>
    </source>
</evidence>